<dbReference type="Proteomes" id="UP001230654">
    <property type="component" value="Unassembled WGS sequence"/>
</dbReference>
<sequence length="147" mass="16293">MGGKTVAGNAVIWTTRVWLLRRTPLFWLLLSALSCAGMFFTWIWGAFSGGLDVAETCTLIEGRPYDDGYRAEHWREPSQVFPLHNKCNASYDLVPAWINPTLVLLALLAVGSLIIGLGLLISAVCRAVARYRTRRLDRSGDRATSLP</sequence>
<dbReference type="RefSeq" id="WP_307163041.1">
    <property type="nucleotide sequence ID" value="NZ_JAUSWV010000002.1"/>
</dbReference>
<keyword evidence="3" id="KW-1185">Reference proteome</keyword>
<keyword evidence="1" id="KW-1133">Transmembrane helix</keyword>
<evidence type="ECO:0000256" key="1">
    <source>
        <dbReference type="SAM" id="Phobius"/>
    </source>
</evidence>
<proteinExistence type="predicted"/>
<feature type="transmembrane region" description="Helical" evidence="1">
    <location>
        <begin position="102"/>
        <end position="129"/>
    </location>
</feature>
<feature type="transmembrane region" description="Helical" evidence="1">
    <location>
        <begin position="25"/>
        <end position="44"/>
    </location>
</feature>
<accession>A0ABU0NQ78</accession>
<comment type="caution">
    <text evidence="2">The sequence shown here is derived from an EMBL/GenBank/DDBJ whole genome shotgun (WGS) entry which is preliminary data.</text>
</comment>
<evidence type="ECO:0000313" key="2">
    <source>
        <dbReference type="EMBL" id="MDQ0580707.1"/>
    </source>
</evidence>
<keyword evidence="1" id="KW-0472">Membrane</keyword>
<reference evidence="2 3" key="1">
    <citation type="submission" date="2023-07" db="EMBL/GenBank/DDBJ databases">
        <title>Comparative genomics of wheat-associated soil bacteria to identify genetic determinants of phenazine resistance.</title>
        <authorList>
            <person name="Mouncey N."/>
        </authorList>
    </citation>
    <scope>NUCLEOTIDE SEQUENCE [LARGE SCALE GENOMIC DNA]</scope>
    <source>
        <strain evidence="2 3">B2I6</strain>
    </source>
</reference>
<dbReference type="PROSITE" id="PS51257">
    <property type="entry name" value="PROKAR_LIPOPROTEIN"/>
    <property type="match status" value="1"/>
</dbReference>
<name>A0ABU0NQ78_STRRH</name>
<keyword evidence="1" id="KW-0812">Transmembrane</keyword>
<gene>
    <name evidence="2" type="ORF">QF030_002885</name>
</gene>
<dbReference type="EMBL" id="JAUSWV010000002">
    <property type="protein sequence ID" value="MDQ0580707.1"/>
    <property type="molecule type" value="Genomic_DNA"/>
</dbReference>
<organism evidence="2 3">
    <name type="scientific">Streptomyces rishiriensis</name>
    <dbReference type="NCBI Taxonomy" id="68264"/>
    <lineage>
        <taxon>Bacteria</taxon>
        <taxon>Bacillati</taxon>
        <taxon>Actinomycetota</taxon>
        <taxon>Actinomycetes</taxon>
        <taxon>Kitasatosporales</taxon>
        <taxon>Streptomycetaceae</taxon>
        <taxon>Streptomyces</taxon>
    </lineage>
</organism>
<protein>
    <submittedName>
        <fullName evidence="2">Uncharacterized protein</fullName>
    </submittedName>
</protein>
<evidence type="ECO:0000313" key="3">
    <source>
        <dbReference type="Proteomes" id="UP001230654"/>
    </source>
</evidence>